<feature type="region of interest" description="Disordered" evidence="1">
    <location>
        <begin position="1"/>
        <end position="31"/>
    </location>
</feature>
<dbReference type="EMBL" id="BARS01019200">
    <property type="protein sequence ID" value="GAF88246.1"/>
    <property type="molecule type" value="Genomic_DNA"/>
</dbReference>
<evidence type="ECO:0000256" key="1">
    <source>
        <dbReference type="SAM" id="MobiDB-lite"/>
    </source>
</evidence>
<name>X0TLU4_9ZZZZ</name>
<organism evidence="2">
    <name type="scientific">marine sediment metagenome</name>
    <dbReference type="NCBI Taxonomy" id="412755"/>
    <lineage>
        <taxon>unclassified sequences</taxon>
        <taxon>metagenomes</taxon>
        <taxon>ecological metagenomes</taxon>
    </lineage>
</organism>
<comment type="caution">
    <text evidence="2">The sequence shown here is derived from an EMBL/GenBank/DDBJ whole genome shotgun (WGS) entry which is preliminary data.</text>
</comment>
<feature type="compositionally biased region" description="Basic and acidic residues" evidence="1">
    <location>
        <begin position="1"/>
        <end position="11"/>
    </location>
</feature>
<evidence type="ECO:0000313" key="2">
    <source>
        <dbReference type="EMBL" id="GAF88246.1"/>
    </source>
</evidence>
<sequence>AVDNERRHVDSRGLVPVPPLRRAPLPPKESE</sequence>
<dbReference type="AlphaFoldDB" id="X0TLU4"/>
<proteinExistence type="predicted"/>
<gene>
    <name evidence="2" type="ORF">S01H1_31141</name>
</gene>
<protein>
    <submittedName>
        <fullName evidence="2">Uncharacterized protein</fullName>
    </submittedName>
</protein>
<reference evidence="2" key="1">
    <citation type="journal article" date="2014" name="Front. Microbiol.">
        <title>High frequency of phylogenetically diverse reductive dehalogenase-homologous genes in deep subseafloor sedimentary metagenomes.</title>
        <authorList>
            <person name="Kawai M."/>
            <person name="Futagami T."/>
            <person name="Toyoda A."/>
            <person name="Takaki Y."/>
            <person name="Nishi S."/>
            <person name="Hori S."/>
            <person name="Arai W."/>
            <person name="Tsubouchi T."/>
            <person name="Morono Y."/>
            <person name="Uchiyama I."/>
            <person name="Ito T."/>
            <person name="Fujiyama A."/>
            <person name="Inagaki F."/>
            <person name="Takami H."/>
        </authorList>
    </citation>
    <scope>NUCLEOTIDE SEQUENCE</scope>
    <source>
        <strain evidence="2">Expedition CK06-06</strain>
    </source>
</reference>
<accession>X0TLU4</accession>
<feature type="non-terminal residue" evidence="2">
    <location>
        <position position="1"/>
    </location>
</feature>
<feature type="compositionally biased region" description="Pro residues" evidence="1">
    <location>
        <begin position="16"/>
        <end position="31"/>
    </location>
</feature>